<protein>
    <submittedName>
        <fullName evidence="1">Uncharacterized protein</fullName>
    </submittedName>
</protein>
<gene>
    <name evidence="1" type="ORF">M407DRAFT_22394</name>
</gene>
<organism evidence="1 2">
    <name type="scientific">Tulasnella calospora MUT 4182</name>
    <dbReference type="NCBI Taxonomy" id="1051891"/>
    <lineage>
        <taxon>Eukaryota</taxon>
        <taxon>Fungi</taxon>
        <taxon>Dikarya</taxon>
        <taxon>Basidiomycota</taxon>
        <taxon>Agaricomycotina</taxon>
        <taxon>Agaricomycetes</taxon>
        <taxon>Cantharellales</taxon>
        <taxon>Tulasnellaceae</taxon>
        <taxon>Tulasnella</taxon>
    </lineage>
</organism>
<reference evidence="1 2" key="1">
    <citation type="submission" date="2014-04" db="EMBL/GenBank/DDBJ databases">
        <authorList>
            <consortium name="DOE Joint Genome Institute"/>
            <person name="Kuo A."/>
            <person name="Girlanda M."/>
            <person name="Perotto S."/>
            <person name="Kohler A."/>
            <person name="Nagy L.G."/>
            <person name="Floudas D."/>
            <person name="Copeland A."/>
            <person name="Barry K.W."/>
            <person name="Cichocki N."/>
            <person name="Veneault-Fourrey C."/>
            <person name="LaButti K."/>
            <person name="Lindquist E.A."/>
            <person name="Lipzen A."/>
            <person name="Lundell T."/>
            <person name="Morin E."/>
            <person name="Murat C."/>
            <person name="Sun H."/>
            <person name="Tunlid A."/>
            <person name="Henrissat B."/>
            <person name="Grigoriev I.V."/>
            <person name="Hibbett D.S."/>
            <person name="Martin F."/>
            <person name="Nordberg H.P."/>
            <person name="Cantor M.N."/>
            <person name="Hua S.X."/>
        </authorList>
    </citation>
    <scope>NUCLEOTIDE SEQUENCE [LARGE SCALE GENOMIC DNA]</scope>
    <source>
        <strain evidence="1 2">MUT 4182</strain>
    </source>
</reference>
<dbReference type="Proteomes" id="UP000054248">
    <property type="component" value="Unassembled WGS sequence"/>
</dbReference>
<dbReference type="EMBL" id="KN822994">
    <property type="protein sequence ID" value="KIO28507.1"/>
    <property type="molecule type" value="Genomic_DNA"/>
</dbReference>
<evidence type="ECO:0000313" key="1">
    <source>
        <dbReference type="EMBL" id="KIO28507.1"/>
    </source>
</evidence>
<evidence type="ECO:0000313" key="2">
    <source>
        <dbReference type="Proteomes" id="UP000054248"/>
    </source>
</evidence>
<accession>A0A0C3M4B4</accession>
<name>A0A0C3M4B4_9AGAM</name>
<dbReference type="OrthoDB" id="3187743at2759"/>
<reference evidence="2" key="2">
    <citation type="submission" date="2015-01" db="EMBL/GenBank/DDBJ databases">
        <title>Evolutionary Origins and Diversification of the Mycorrhizal Mutualists.</title>
        <authorList>
            <consortium name="DOE Joint Genome Institute"/>
            <consortium name="Mycorrhizal Genomics Consortium"/>
            <person name="Kohler A."/>
            <person name="Kuo A."/>
            <person name="Nagy L.G."/>
            <person name="Floudas D."/>
            <person name="Copeland A."/>
            <person name="Barry K.W."/>
            <person name="Cichocki N."/>
            <person name="Veneault-Fourrey C."/>
            <person name="LaButti K."/>
            <person name="Lindquist E.A."/>
            <person name="Lipzen A."/>
            <person name="Lundell T."/>
            <person name="Morin E."/>
            <person name="Murat C."/>
            <person name="Riley R."/>
            <person name="Ohm R."/>
            <person name="Sun H."/>
            <person name="Tunlid A."/>
            <person name="Henrissat B."/>
            <person name="Grigoriev I.V."/>
            <person name="Hibbett D.S."/>
            <person name="Martin F."/>
        </authorList>
    </citation>
    <scope>NUCLEOTIDE SEQUENCE [LARGE SCALE GENOMIC DNA]</scope>
    <source>
        <strain evidence="2">MUT 4182</strain>
    </source>
</reference>
<proteinExistence type="predicted"/>
<dbReference type="AlphaFoldDB" id="A0A0C3M4B4"/>
<keyword evidence="2" id="KW-1185">Reference proteome</keyword>
<dbReference type="HOGENOM" id="CLU_2322081_0_0_1"/>
<sequence length="99" mass="11363">MLFPDYLGQTRVDPGPGLSWPFPNLQELDLSELECPLLKVFDMLNRRYLSSSDVQSMEDLDILVNIPPKLDIRIRGTLEWDDDVILPALENHRGVKSLQ</sequence>